<dbReference type="EMBL" id="JAKZBV010000001">
    <property type="protein sequence ID" value="MCH6470675.1"/>
    <property type="molecule type" value="Genomic_DNA"/>
</dbReference>
<evidence type="ECO:0008006" key="4">
    <source>
        <dbReference type="Google" id="ProtNLM"/>
    </source>
</evidence>
<sequence>MDIPVVVALIAAAGGLITALITSGRQKRMARDVAQQQGESAQQLARLQEELKVKSLREERRHAALEQLNRYREPLLSAARDAGDRLRNIREGSFLIYLHHPDKRRRRLALLSTLYRLGRYWAVVESLYDSVSELRFATEEETKKVASLLKEISRTFANDAYGSPQFMVWREEQRGIADLMRDRSVSGAEGVMGFARFMDGYDTTMVPWFEELEQDLQADDASAGHKLEDLQTLFDKLTSQLKADRPRTL</sequence>
<keyword evidence="1" id="KW-0812">Transmembrane</keyword>
<proteinExistence type="predicted"/>
<name>A0ABS9U1Z6_9MICC</name>
<comment type="caution">
    <text evidence="2">The sequence shown here is derived from an EMBL/GenBank/DDBJ whole genome shotgun (WGS) entry which is preliminary data.</text>
</comment>
<dbReference type="RefSeq" id="WP_241054178.1">
    <property type="nucleotide sequence ID" value="NZ_JAKZBV010000001.1"/>
</dbReference>
<keyword evidence="3" id="KW-1185">Reference proteome</keyword>
<evidence type="ECO:0000256" key="1">
    <source>
        <dbReference type="SAM" id="Phobius"/>
    </source>
</evidence>
<dbReference type="Proteomes" id="UP001202922">
    <property type="component" value="Unassembled WGS sequence"/>
</dbReference>
<evidence type="ECO:0000313" key="3">
    <source>
        <dbReference type="Proteomes" id="UP001202922"/>
    </source>
</evidence>
<protein>
    <recommendedName>
        <fullName evidence="4">C-type cytochrome biogenesis protein CcmI</fullName>
    </recommendedName>
</protein>
<keyword evidence="1" id="KW-0472">Membrane</keyword>
<feature type="transmembrane region" description="Helical" evidence="1">
    <location>
        <begin position="6"/>
        <end position="23"/>
    </location>
</feature>
<accession>A0ABS9U1Z6</accession>
<organism evidence="2 3">
    <name type="scientific">Sinomonas terrae</name>
    <dbReference type="NCBI Taxonomy" id="2908838"/>
    <lineage>
        <taxon>Bacteria</taxon>
        <taxon>Bacillati</taxon>
        <taxon>Actinomycetota</taxon>
        <taxon>Actinomycetes</taxon>
        <taxon>Micrococcales</taxon>
        <taxon>Micrococcaceae</taxon>
        <taxon>Sinomonas</taxon>
    </lineage>
</organism>
<gene>
    <name evidence="2" type="ORF">L0M17_11925</name>
</gene>
<reference evidence="2 3" key="1">
    <citation type="submission" date="2022-03" db="EMBL/GenBank/DDBJ databases">
        <title>Sinomonas sp. isolated from a soil.</title>
        <authorList>
            <person name="Han J."/>
            <person name="Kim D.-U."/>
        </authorList>
    </citation>
    <scope>NUCLEOTIDE SEQUENCE [LARGE SCALE GENOMIC DNA]</scope>
    <source>
        <strain evidence="2 3">5-5</strain>
    </source>
</reference>
<keyword evidence="1" id="KW-1133">Transmembrane helix</keyword>
<evidence type="ECO:0000313" key="2">
    <source>
        <dbReference type="EMBL" id="MCH6470675.1"/>
    </source>
</evidence>